<evidence type="ECO:0000313" key="1">
    <source>
        <dbReference type="EMBL" id="JAE07218.1"/>
    </source>
</evidence>
<organism evidence="1">
    <name type="scientific">Arundo donax</name>
    <name type="common">Giant reed</name>
    <name type="synonym">Donax arundinaceus</name>
    <dbReference type="NCBI Taxonomy" id="35708"/>
    <lineage>
        <taxon>Eukaryota</taxon>
        <taxon>Viridiplantae</taxon>
        <taxon>Streptophyta</taxon>
        <taxon>Embryophyta</taxon>
        <taxon>Tracheophyta</taxon>
        <taxon>Spermatophyta</taxon>
        <taxon>Magnoliopsida</taxon>
        <taxon>Liliopsida</taxon>
        <taxon>Poales</taxon>
        <taxon>Poaceae</taxon>
        <taxon>PACMAD clade</taxon>
        <taxon>Arundinoideae</taxon>
        <taxon>Arundineae</taxon>
        <taxon>Arundo</taxon>
    </lineage>
</organism>
<accession>A0A0A9FG34</accession>
<dbReference type="EMBL" id="GBRH01190678">
    <property type="protein sequence ID" value="JAE07218.1"/>
    <property type="molecule type" value="Transcribed_RNA"/>
</dbReference>
<name>A0A0A9FG34_ARUDO</name>
<reference evidence="1" key="2">
    <citation type="journal article" date="2015" name="Data Brief">
        <title>Shoot transcriptome of the giant reed, Arundo donax.</title>
        <authorList>
            <person name="Barrero R.A."/>
            <person name="Guerrero F.D."/>
            <person name="Moolhuijzen P."/>
            <person name="Goolsby J.A."/>
            <person name="Tidwell J."/>
            <person name="Bellgard S.E."/>
            <person name="Bellgard M.I."/>
        </authorList>
    </citation>
    <scope>NUCLEOTIDE SEQUENCE</scope>
    <source>
        <tissue evidence="1">Shoot tissue taken approximately 20 cm above the soil surface</tissue>
    </source>
</reference>
<proteinExistence type="predicted"/>
<protein>
    <submittedName>
        <fullName evidence="1">Uncharacterized protein</fullName>
    </submittedName>
</protein>
<reference evidence="1" key="1">
    <citation type="submission" date="2014-09" db="EMBL/GenBank/DDBJ databases">
        <authorList>
            <person name="Magalhaes I.L.F."/>
            <person name="Oliveira U."/>
            <person name="Santos F.R."/>
            <person name="Vidigal T.H.D.A."/>
            <person name="Brescovit A.D."/>
            <person name="Santos A.J."/>
        </authorList>
    </citation>
    <scope>NUCLEOTIDE SEQUENCE</scope>
    <source>
        <tissue evidence="1">Shoot tissue taken approximately 20 cm above the soil surface</tissue>
    </source>
</reference>
<dbReference type="AlphaFoldDB" id="A0A0A9FG34"/>
<sequence length="70" mass="8526">MCIIIRYNETSYNRDLNQFREQPYGPHTPRVPSQSPIHRVKPHQNCFRYITKLYLSSYRQLRKLSLRTSK</sequence>